<feature type="transmembrane region" description="Helical" evidence="6">
    <location>
        <begin position="313"/>
        <end position="333"/>
    </location>
</feature>
<accession>A0A9J7LM68</accession>
<dbReference type="Pfam" id="PF13676">
    <property type="entry name" value="TIR_2"/>
    <property type="match status" value="1"/>
</dbReference>
<feature type="transmembrane region" description="Helical" evidence="6">
    <location>
        <begin position="454"/>
        <end position="470"/>
    </location>
</feature>
<gene>
    <name evidence="9" type="primary">LOC118421488</name>
</gene>
<evidence type="ECO:0000313" key="8">
    <source>
        <dbReference type="Proteomes" id="UP000001554"/>
    </source>
</evidence>
<dbReference type="PANTHER" id="PTHR24365:SF541">
    <property type="entry name" value="PROTEIN TOLL-RELATED"/>
    <property type="match status" value="1"/>
</dbReference>
<dbReference type="GO" id="GO:0016020">
    <property type="term" value="C:membrane"/>
    <property type="evidence" value="ECO:0007669"/>
    <property type="project" value="UniProtKB-SubCell"/>
</dbReference>
<keyword evidence="2 6" id="KW-0812">Transmembrane</keyword>
<dbReference type="FunFam" id="3.40.50.10140:FF:000030">
    <property type="entry name" value="Toll-like receptor 5b"/>
    <property type="match status" value="1"/>
</dbReference>
<comment type="subcellular location">
    <subcellularLocation>
        <location evidence="1">Membrane</location>
    </subcellularLocation>
</comment>
<evidence type="ECO:0000313" key="9">
    <source>
        <dbReference type="RefSeq" id="XP_035684693.1"/>
    </source>
</evidence>
<evidence type="ECO:0000256" key="5">
    <source>
        <dbReference type="ARBA" id="ARBA00023136"/>
    </source>
</evidence>
<dbReference type="InterPro" id="IPR035897">
    <property type="entry name" value="Toll_tir_struct_dom_sf"/>
</dbReference>
<feature type="domain" description="TIR" evidence="7">
    <location>
        <begin position="74"/>
        <end position="205"/>
    </location>
</feature>
<dbReference type="InterPro" id="IPR000157">
    <property type="entry name" value="TIR_dom"/>
</dbReference>
<dbReference type="PANTHER" id="PTHR24365">
    <property type="entry name" value="TOLL-LIKE RECEPTOR"/>
    <property type="match status" value="1"/>
</dbReference>
<dbReference type="Proteomes" id="UP000001554">
    <property type="component" value="Chromosome 8"/>
</dbReference>
<name>A0A9J7LM68_BRAFL</name>
<protein>
    <submittedName>
        <fullName evidence="9">Uncharacterized protein LOC118421488 isoform X2</fullName>
    </submittedName>
</protein>
<dbReference type="SMART" id="SM00255">
    <property type="entry name" value="TIR"/>
    <property type="match status" value="1"/>
</dbReference>
<proteinExistence type="predicted"/>
<dbReference type="Pfam" id="PF14800">
    <property type="entry name" value="DUF4481"/>
    <property type="match status" value="1"/>
</dbReference>
<keyword evidence="3" id="KW-0732">Signal</keyword>
<evidence type="ECO:0000256" key="1">
    <source>
        <dbReference type="ARBA" id="ARBA00004370"/>
    </source>
</evidence>
<dbReference type="InterPro" id="IPR028054">
    <property type="entry name" value="DUF4481"/>
</dbReference>
<keyword evidence="5 6" id="KW-0472">Membrane</keyword>
<feature type="transmembrane region" description="Helical" evidence="6">
    <location>
        <begin position="279"/>
        <end position="301"/>
    </location>
</feature>
<organism evidence="8 9">
    <name type="scientific">Branchiostoma floridae</name>
    <name type="common">Florida lancelet</name>
    <name type="synonym">Amphioxus</name>
    <dbReference type="NCBI Taxonomy" id="7739"/>
    <lineage>
        <taxon>Eukaryota</taxon>
        <taxon>Metazoa</taxon>
        <taxon>Chordata</taxon>
        <taxon>Cephalochordata</taxon>
        <taxon>Leptocardii</taxon>
        <taxon>Amphioxiformes</taxon>
        <taxon>Branchiostomatidae</taxon>
        <taxon>Branchiostoma</taxon>
    </lineage>
</organism>
<reference evidence="8" key="1">
    <citation type="journal article" date="2020" name="Nat. Ecol. Evol.">
        <title>Deeply conserved synteny resolves early events in vertebrate evolution.</title>
        <authorList>
            <person name="Simakov O."/>
            <person name="Marletaz F."/>
            <person name="Yue J.X."/>
            <person name="O'Connell B."/>
            <person name="Jenkins J."/>
            <person name="Brandt A."/>
            <person name="Calef R."/>
            <person name="Tung C.H."/>
            <person name="Huang T.K."/>
            <person name="Schmutz J."/>
            <person name="Satoh N."/>
            <person name="Yu J.K."/>
            <person name="Putnam N.H."/>
            <person name="Green R.E."/>
            <person name="Rokhsar D.S."/>
        </authorList>
    </citation>
    <scope>NUCLEOTIDE SEQUENCE [LARGE SCALE GENOMIC DNA]</scope>
    <source>
        <strain evidence="8">S238N-H82</strain>
    </source>
</reference>
<sequence length="480" mass="54664">MSELSSPRHCSTAVKEAKIPHGAKAKSACPSAQNKEGGELDITSPAARVMNTTEGKRGDTNGIVGIAPPLGEHEKYHVFFCYSSADGPCVEDMVQKLESDENGFKCCFHERDFPLGEDIFKNMARSIEESQKTVFVLSPDFVKSRWCEFEMQMAMGKNITEENKKVIPVMLRKCDLPYFLRHRTYLEEGSKYFLNRFIGALEDESGVQPDPFSAFTCNPNYSIGQAVCRADSMFTSSLGSCQFDDEIVPAELMSRGIKISRDDTAEVFDKLQKSLKMEYFTWFYTTQGQLTAFVLLTFIFYHNGDKSVAGDLSPLFSGLVGAVALCWMARFFLNKLMERTMAKVNAILVKYHILATVTDEYFGRNQPVVHFVYYERGSCLAKAEDLLLKYSDLYVRRLVTKELPELRDESRGHTQQGTCLCQLVEMYEFSGFLDWVVIIVTGQSFSYWKTHPLISTFRVLFLILLINYFVRRLVYGRSFD</sequence>
<keyword evidence="8" id="KW-1185">Reference proteome</keyword>
<dbReference type="AlphaFoldDB" id="A0A9J7LM68"/>
<evidence type="ECO:0000256" key="4">
    <source>
        <dbReference type="ARBA" id="ARBA00022989"/>
    </source>
</evidence>
<evidence type="ECO:0000256" key="2">
    <source>
        <dbReference type="ARBA" id="ARBA00022692"/>
    </source>
</evidence>
<dbReference type="GeneID" id="118421488"/>
<keyword evidence="4 6" id="KW-1133">Transmembrane helix</keyword>
<reference evidence="9" key="2">
    <citation type="submission" date="2025-08" db="UniProtKB">
        <authorList>
            <consortium name="RefSeq"/>
        </authorList>
    </citation>
    <scope>IDENTIFICATION</scope>
    <source>
        <strain evidence="9">S238N-H82</strain>
        <tissue evidence="9">Testes</tissue>
    </source>
</reference>
<dbReference type="SUPFAM" id="SSF52200">
    <property type="entry name" value="Toll/Interleukin receptor TIR domain"/>
    <property type="match status" value="1"/>
</dbReference>
<evidence type="ECO:0000256" key="3">
    <source>
        <dbReference type="ARBA" id="ARBA00022729"/>
    </source>
</evidence>
<evidence type="ECO:0000259" key="7">
    <source>
        <dbReference type="PROSITE" id="PS50104"/>
    </source>
</evidence>
<dbReference type="RefSeq" id="XP_035684693.1">
    <property type="nucleotide sequence ID" value="XM_035828800.1"/>
</dbReference>
<dbReference type="Gene3D" id="3.40.50.10140">
    <property type="entry name" value="Toll/interleukin-1 receptor homology (TIR) domain"/>
    <property type="match status" value="1"/>
</dbReference>
<dbReference type="GO" id="GO:0007165">
    <property type="term" value="P:signal transduction"/>
    <property type="evidence" value="ECO:0007669"/>
    <property type="project" value="InterPro"/>
</dbReference>
<dbReference type="PROSITE" id="PS50104">
    <property type="entry name" value="TIR"/>
    <property type="match status" value="1"/>
</dbReference>
<evidence type="ECO:0000256" key="6">
    <source>
        <dbReference type="SAM" id="Phobius"/>
    </source>
</evidence>